<reference evidence="5 6" key="1">
    <citation type="journal article" date="2015" name="Genome Biol. Evol.">
        <title>Comparative Genomics of a Bacterivorous Green Alga Reveals Evolutionary Causalities and Consequences of Phago-Mixotrophic Mode of Nutrition.</title>
        <authorList>
            <person name="Burns J.A."/>
            <person name="Paasch A."/>
            <person name="Narechania A."/>
            <person name="Kim E."/>
        </authorList>
    </citation>
    <scope>NUCLEOTIDE SEQUENCE [LARGE SCALE GENOMIC DNA]</scope>
    <source>
        <strain evidence="5 6">PLY_AMNH</strain>
    </source>
</reference>
<sequence length="1347" mass="147567">MVTKRGETRTVNSAETTVAAALPSQIQSITPRDLITWRKTSEQRHDEIDVSFLLQYYKQPETIAPITKSIHQCAKESNVSVEFVVNADDRTEKEEWFKILTEPNDYIVFSPNIHEIRSYNRLAGFARGDVLIFLQDDDLFPNDCGWLASLYQSFTSFDHLAIVGFQVGHRLPYHYFEEEMYDTFNHETYDVGHTEYSDPASGVRLEFVGTVDLGPMAVRRSHFHDIGQFNEEYSQRGGPGPGLGIELCARAWMRNFSVALIEGGKSWRYRYVVGGTHKNDQVRAVFTRQNDQNMDNYKRLWGPHFAGIADRIRAANRQLSPMPATEIHPVGEGLVAACTRNHTEAVQAMLERASPGDLMFRDFRAFRQLCKNGNLELVRRFLGILGIHASKAATALHSAGFVAAAAHGHLELAKLLLQHGADVHATDDMAFQGASGYGSVEIMEWLYGQDADVRQGVQPALRNCALASLQWFTDKGVLLNSLKHPDETIRAVRQASGCEDPTVLEHVLHAIGGPQADVHPRTLHWGLVEAAKRGHLATAQMLVAKGADVHFNVEEPLRTAASWGHVAVAQFLLHRGANPARSFDPEEMRFVEQLRESARSTDTGMVEVSEPQLGLPEGRTPAADDMLGESALATEKVTLPEEWLRELMEAARRNDSDAVLAVVAERLAISPRPHSAAPATAEEMAATEDVAESGARDAGSAEAAESDALGMAPRNARLEEPAGAGVAEVIPLDRDTGGPSGSGSADSAGAGAALPAADLAEPAGLVAVGAAPPGAGLAELAEAEVPDAEEREAAVSVTTKSAANDSEAYSSEVEPAEPILESDAVSSGLSEKQEAPTWRSRSNSAVEEQDVVAGHGTERSAMPAEFDSRPSEFARMPEATLTMEPTHRVAAETVLTENSDEQAEMGSSKSDKEAGETPELAEQELQSLLETLGAGAGPGHVADAIREALVEAASGGKIGLVRHVVSAHFKAVEGDALKLAMKQAVAAHHIEIASLLHARGADPAVLEHDPVLAARYFLGDDAYHLKEPVALKQNVLNLGDLQKALIQGLPQRHVGKVLRIKINHSKAGFFAYFVFAVNQLLVAQQLGLRSYVHFGQLSGDGANLYYDVARGENMWEYYFEPVSEASYVNTPIEDILELDSGALWYVHQDMESSVHAYPYGVYAPLRCQPYDPSWWWRNRHTANEVISKYVVVKAHVLERVERFWNAEFATCPSVLGVHLRGTDKNVVIGGHIVEPEDYFPAIDRFLKQHPRSCLYVATDSEKFRVIMADKYKGTVVFYRALRSEMNVFLDTSIEDNYRKGEDALVESLVLSKCNGLIKPFSALSEAAVYFNLSLHNETYDIQFSKPC</sequence>
<evidence type="ECO:0000313" key="6">
    <source>
        <dbReference type="Proteomes" id="UP001190700"/>
    </source>
</evidence>
<evidence type="ECO:0000256" key="2">
    <source>
        <dbReference type="ARBA" id="ARBA00023043"/>
    </source>
</evidence>
<dbReference type="PROSITE" id="PS50088">
    <property type="entry name" value="ANK_REPEAT"/>
    <property type="match status" value="1"/>
</dbReference>
<dbReference type="Gene3D" id="1.25.40.20">
    <property type="entry name" value="Ankyrin repeat-containing domain"/>
    <property type="match status" value="2"/>
</dbReference>
<dbReference type="InterPro" id="IPR002110">
    <property type="entry name" value="Ankyrin_rpt"/>
</dbReference>
<dbReference type="Gene3D" id="3.40.50.11350">
    <property type="match status" value="1"/>
</dbReference>
<protein>
    <submittedName>
        <fullName evidence="5">Uncharacterized protein</fullName>
    </submittedName>
</protein>
<feature type="region of interest" description="Disordered" evidence="4">
    <location>
        <begin position="895"/>
        <end position="919"/>
    </location>
</feature>
<feature type="region of interest" description="Disordered" evidence="4">
    <location>
        <begin position="730"/>
        <end position="750"/>
    </location>
</feature>
<dbReference type="SUPFAM" id="SSF48403">
    <property type="entry name" value="Ankyrin repeat"/>
    <property type="match status" value="1"/>
</dbReference>
<dbReference type="Proteomes" id="UP001190700">
    <property type="component" value="Unassembled WGS sequence"/>
</dbReference>
<evidence type="ECO:0000256" key="4">
    <source>
        <dbReference type="SAM" id="MobiDB-lite"/>
    </source>
</evidence>
<feature type="region of interest" description="Disordered" evidence="4">
    <location>
        <begin position="596"/>
        <end position="617"/>
    </location>
</feature>
<keyword evidence="1" id="KW-0677">Repeat</keyword>
<evidence type="ECO:0000256" key="3">
    <source>
        <dbReference type="PROSITE-ProRule" id="PRU00023"/>
    </source>
</evidence>
<dbReference type="InterPro" id="IPR036770">
    <property type="entry name" value="Ankyrin_rpt-contain_sf"/>
</dbReference>
<gene>
    <name evidence="5" type="ORF">CYMTET_34509</name>
</gene>
<dbReference type="CDD" id="cd00761">
    <property type="entry name" value="Glyco_tranf_GTA_type"/>
    <property type="match status" value="1"/>
</dbReference>
<dbReference type="Gene3D" id="3.90.550.10">
    <property type="entry name" value="Spore Coat Polysaccharide Biosynthesis Protein SpsA, Chain A"/>
    <property type="match status" value="1"/>
</dbReference>
<feature type="repeat" description="ANK" evidence="3">
    <location>
        <begin position="404"/>
        <end position="428"/>
    </location>
</feature>
<accession>A0AAE0KPW5</accession>
<keyword evidence="2 3" id="KW-0040">ANK repeat</keyword>
<dbReference type="Pfam" id="PF13637">
    <property type="entry name" value="Ank_4"/>
    <property type="match status" value="2"/>
</dbReference>
<feature type="region of interest" description="Disordered" evidence="4">
    <location>
        <begin position="824"/>
        <end position="849"/>
    </location>
</feature>
<keyword evidence="6" id="KW-1185">Reference proteome</keyword>
<evidence type="ECO:0000313" key="5">
    <source>
        <dbReference type="EMBL" id="KAK3256352.1"/>
    </source>
</evidence>
<dbReference type="PROSITE" id="PS50297">
    <property type="entry name" value="ANK_REP_REGION"/>
    <property type="match status" value="1"/>
</dbReference>
<name>A0AAE0KPW5_9CHLO</name>
<dbReference type="PANTHER" id="PTHR24180:SF45">
    <property type="entry name" value="POLY [ADP-RIBOSE] POLYMERASE TANKYRASE"/>
    <property type="match status" value="1"/>
</dbReference>
<comment type="caution">
    <text evidence="5">The sequence shown here is derived from an EMBL/GenBank/DDBJ whole genome shotgun (WGS) entry which is preliminary data.</text>
</comment>
<dbReference type="PANTHER" id="PTHR24180">
    <property type="entry name" value="CYCLIN-DEPENDENT KINASE INHIBITOR 2C-RELATED"/>
    <property type="match status" value="1"/>
</dbReference>
<proteinExistence type="predicted"/>
<feature type="compositionally biased region" description="Low complexity" evidence="4">
    <location>
        <begin position="692"/>
        <end position="706"/>
    </location>
</feature>
<organism evidence="5 6">
    <name type="scientific">Cymbomonas tetramitiformis</name>
    <dbReference type="NCBI Taxonomy" id="36881"/>
    <lineage>
        <taxon>Eukaryota</taxon>
        <taxon>Viridiplantae</taxon>
        <taxon>Chlorophyta</taxon>
        <taxon>Pyramimonadophyceae</taxon>
        <taxon>Pyramimonadales</taxon>
        <taxon>Pyramimonadaceae</taxon>
        <taxon>Cymbomonas</taxon>
    </lineage>
</organism>
<dbReference type="EMBL" id="LGRX02021739">
    <property type="protein sequence ID" value="KAK3256352.1"/>
    <property type="molecule type" value="Genomic_DNA"/>
</dbReference>
<feature type="region of interest" description="Disordered" evidence="4">
    <location>
        <begin position="672"/>
        <end position="706"/>
    </location>
</feature>
<dbReference type="InterPro" id="IPR051637">
    <property type="entry name" value="Ank_repeat_dom-contain_49"/>
</dbReference>
<dbReference type="SMART" id="SM00248">
    <property type="entry name" value="ANK"/>
    <property type="match status" value="5"/>
</dbReference>
<dbReference type="InterPro" id="IPR029044">
    <property type="entry name" value="Nucleotide-diphossugar_trans"/>
</dbReference>
<evidence type="ECO:0000256" key="1">
    <source>
        <dbReference type="ARBA" id="ARBA00022737"/>
    </source>
</evidence>
<dbReference type="SUPFAM" id="SSF53448">
    <property type="entry name" value="Nucleotide-diphospho-sugar transferases"/>
    <property type="match status" value="1"/>
</dbReference>